<feature type="repeat" description="ANK" evidence="6">
    <location>
        <begin position="1131"/>
        <end position="1163"/>
    </location>
</feature>
<dbReference type="CDD" id="cd02249">
    <property type="entry name" value="ZZ"/>
    <property type="match status" value="1"/>
</dbReference>
<dbReference type="PROSITE" id="PS50297">
    <property type="entry name" value="ANK_REP_REGION"/>
    <property type="match status" value="3"/>
</dbReference>
<comment type="caution">
    <text evidence="9">The sequence shown here is derived from an EMBL/GenBank/DDBJ whole genome shotgun (WGS) entry which is preliminary data.</text>
</comment>
<feature type="repeat" description="ANK" evidence="6">
    <location>
        <begin position="728"/>
        <end position="756"/>
    </location>
</feature>
<dbReference type="EMBL" id="JBFTWV010000107">
    <property type="protein sequence ID" value="KAL2786902.1"/>
    <property type="molecule type" value="Genomic_DNA"/>
</dbReference>
<keyword evidence="2" id="KW-0677">Repeat</keyword>
<dbReference type="InterPro" id="IPR056884">
    <property type="entry name" value="NPHP3-like_N"/>
</dbReference>
<evidence type="ECO:0000259" key="8">
    <source>
        <dbReference type="Pfam" id="PF24883"/>
    </source>
</evidence>
<sequence length="1603" mass="176366">MCPPPECGRNILPAPRVSTPYIAFDMAESEHSAPDGQAVDYSRSERLVSPGDEVLKLSLIRTVEAEEGDDAPVADIDIIHVLGAAPKERLRLNKIIPETQSKSFRKREFVFKCDIASFLLGDLSILSIQHQALLLLRDLVSFDDDDKSESGHRARIFVSYDLGALVVKKAIAIASIDQSQWLGVFASAMQFVFSSCFQRRQDLQSLDMKLLQFLRAQEDSVRWAPHITPTTIRSLADASVETTEIFLSSRITLISRVVSIYASDVHTNTNVFDSFTASLDIPTEFIASDESPTESSFPGFEELIRYKARNWLVDQKHVSIWRILLPLVPPHAFVTDARILDPSHRVLTSDPYQSWKAARKSQILYIQGRGHEDSKSQAQQIYLSWQADLRGKGKLHTPVLSFHFSSRDPLRANMESAICSVILQVLSAFADDVNSDRIRIFIDQYRVQKGWTIKDFLNLLSFTALYRFQTGGLLVLYDVDECEADSRMALWEFLRHDSQISESPIKVVVTSRNKVGLMEDLDESGLWILYDTSTETTEELPVQTPNDQYVADIKYRLLPGGHGDAQVQEALQRIAVGDRPQSRQILRLIENHTTWPREPSTRALARFRDLLLAVQPSSTVADVLDSILRSIPDQAGLHMNCLLRAVQLGDEDTALSHAHQVALMHPDPSRGSNNGEVSLQSAEKSQPLWPLNLLWRAAWLNMDRLASLVLETDSPDSDPSISMVLPCPLYMASHLGHDRIVELLLGAGANIRALRENTYSVVYTAACRGHSKCVRILLAHDPELLELRLPIPPLYGAAVWGGWEAVETLFELGANPNSRESTNEWAPVVAAADSGYLRTLRTLLQNKADPNTSGPGGEDTPLWFASIRAGSVECVQALLEHGADPNHELLDPPLLIEIVTASMITTETKIAILEALADNVTPINVDAIDELDKTGLIYAASAGDVTMFNWLLAHDADLNAKDHQNHSVLIHAVDNDQKEVVRELLKHGPDLNIQDDGGDTALMRAVYHDAELVEMLLDAGADPEIANSSELTAINVAVASEKSTIVRLLASRRVNLNHMDDIKWAPIHDASGYVPNAEIVRILAEGGADLKITAPFGETALHKAVGKEHVGVLSVLLEFQTSIDLEQRSSSGSTPLNDAASTGNLACIRRLIQAGADINSQDSDGWSVLMQALNSDKATEAATFLLSQPGLDLSRPSLGFGAALHVACRFLNIDVVTMLLDHGADASQQTSSLWATPLIAACLPAETRKQGTRSEDLDKMDKIIRLLTSRGAVVNDQCDTGIPNALCAAALGSSIGTITYLINEGASPKTPGWLDRLPIHYAAANGIDNFQAALLSDSDLSALDRAGKSVLHWAAQFGHAQTIQRILAHARTVDERRKLINQADVDGWTALCWALRPPSRTFANTLYSEPYDLTETVQVLLDKGADVLIRCRMGHENEVFSPLEIAKLHGTNDEIIQMLEKAEKACSPGTQASRSVKPYEKSKIFCDICLNTIWGPVWRCEVCPGFFDTCKKCYGNILLYHGDLEQENGEPHPFKLHVEAEPEIREESSSPSPTSGLDLGDHPADPQSSSDPVEVSAVDALDNVIYEVFDDPAFGEDASILDS</sequence>
<dbReference type="PROSITE" id="PS50088">
    <property type="entry name" value="ANK_REPEAT"/>
    <property type="match status" value="7"/>
</dbReference>
<organism evidence="9 10">
    <name type="scientific">Aspergillus keveii</name>
    <dbReference type="NCBI Taxonomy" id="714993"/>
    <lineage>
        <taxon>Eukaryota</taxon>
        <taxon>Fungi</taxon>
        <taxon>Dikarya</taxon>
        <taxon>Ascomycota</taxon>
        <taxon>Pezizomycotina</taxon>
        <taxon>Eurotiomycetes</taxon>
        <taxon>Eurotiomycetidae</taxon>
        <taxon>Eurotiales</taxon>
        <taxon>Aspergillaceae</taxon>
        <taxon>Aspergillus</taxon>
        <taxon>Aspergillus subgen. Nidulantes</taxon>
    </lineage>
</organism>
<dbReference type="PANTHER" id="PTHR24198">
    <property type="entry name" value="ANKYRIN REPEAT AND PROTEIN KINASE DOMAIN-CONTAINING PROTEIN"/>
    <property type="match status" value="1"/>
</dbReference>
<evidence type="ECO:0000256" key="6">
    <source>
        <dbReference type="PROSITE-ProRule" id="PRU00023"/>
    </source>
</evidence>
<dbReference type="SUPFAM" id="SSF57850">
    <property type="entry name" value="RING/U-box"/>
    <property type="match status" value="1"/>
</dbReference>
<keyword evidence="3" id="KW-0863">Zinc-finger</keyword>
<dbReference type="PANTHER" id="PTHR24198:SF165">
    <property type="entry name" value="ANKYRIN REPEAT-CONTAINING PROTEIN-RELATED"/>
    <property type="match status" value="1"/>
</dbReference>
<dbReference type="SMART" id="SM00248">
    <property type="entry name" value="ANK"/>
    <property type="match status" value="17"/>
</dbReference>
<accession>A0ABR4FUE6</accession>
<reference evidence="9 10" key="1">
    <citation type="submission" date="2024-07" db="EMBL/GenBank/DDBJ databases">
        <title>Section-level genome sequencing and comparative genomics of Aspergillus sections Usti and Cavernicolus.</title>
        <authorList>
            <consortium name="Lawrence Berkeley National Laboratory"/>
            <person name="Nybo J.L."/>
            <person name="Vesth T.C."/>
            <person name="Theobald S."/>
            <person name="Frisvad J.C."/>
            <person name="Larsen T.O."/>
            <person name="Kjaerboelling I."/>
            <person name="Rothschild-Mancinelli K."/>
            <person name="Lyhne E.K."/>
            <person name="Kogle M.E."/>
            <person name="Barry K."/>
            <person name="Clum A."/>
            <person name="Na H."/>
            <person name="Ledsgaard L."/>
            <person name="Lin J."/>
            <person name="Lipzen A."/>
            <person name="Kuo A."/>
            <person name="Riley R."/>
            <person name="Mondo S."/>
            <person name="Labutti K."/>
            <person name="Haridas S."/>
            <person name="Pangalinan J."/>
            <person name="Salamov A.A."/>
            <person name="Simmons B.A."/>
            <person name="Magnuson J.K."/>
            <person name="Chen J."/>
            <person name="Drula E."/>
            <person name="Henrissat B."/>
            <person name="Wiebenga A."/>
            <person name="Lubbers R.J."/>
            <person name="Gomes A.C."/>
            <person name="Makela M.R."/>
            <person name="Stajich J."/>
            <person name="Grigoriev I.V."/>
            <person name="Mortensen U.H."/>
            <person name="De Vries R.P."/>
            <person name="Baker S.E."/>
            <person name="Andersen M.R."/>
        </authorList>
    </citation>
    <scope>NUCLEOTIDE SEQUENCE [LARGE SCALE GENOMIC DNA]</scope>
    <source>
        <strain evidence="9 10">CBS 209.92</strain>
    </source>
</reference>
<keyword evidence="4" id="KW-0862">Zinc</keyword>
<dbReference type="SUPFAM" id="SSF48403">
    <property type="entry name" value="Ankyrin repeat"/>
    <property type="match status" value="3"/>
</dbReference>
<feature type="repeat" description="ANK" evidence="6">
    <location>
        <begin position="1203"/>
        <end position="1231"/>
    </location>
</feature>
<dbReference type="Proteomes" id="UP001610563">
    <property type="component" value="Unassembled WGS sequence"/>
</dbReference>
<dbReference type="Pfam" id="PF24883">
    <property type="entry name" value="NPHP3_N"/>
    <property type="match status" value="1"/>
</dbReference>
<evidence type="ECO:0000256" key="3">
    <source>
        <dbReference type="ARBA" id="ARBA00022771"/>
    </source>
</evidence>
<dbReference type="InterPro" id="IPR036770">
    <property type="entry name" value="Ankyrin_rpt-contain_sf"/>
</dbReference>
<evidence type="ECO:0000256" key="2">
    <source>
        <dbReference type="ARBA" id="ARBA00022737"/>
    </source>
</evidence>
<feature type="domain" description="Nephrocystin 3-like N-terminal" evidence="8">
    <location>
        <begin position="346"/>
        <end position="512"/>
    </location>
</feature>
<feature type="repeat" description="ANK" evidence="6">
    <location>
        <begin position="1346"/>
        <end position="1378"/>
    </location>
</feature>
<dbReference type="Gene3D" id="1.25.40.20">
    <property type="entry name" value="Ankyrin repeat-containing domain"/>
    <property type="match status" value="3"/>
</dbReference>
<evidence type="ECO:0000256" key="5">
    <source>
        <dbReference type="ARBA" id="ARBA00023043"/>
    </source>
</evidence>
<feature type="repeat" description="ANK" evidence="6">
    <location>
        <begin position="964"/>
        <end position="996"/>
    </location>
</feature>
<dbReference type="Pfam" id="PF12796">
    <property type="entry name" value="Ank_2"/>
    <property type="match status" value="4"/>
</dbReference>
<dbReference type="InterPro" id="IPR043145">
    <property type="entry name" value="Znf_ZZ_sf"/>
</dbReference>
<feature type="region of interest" description="Disordered" evidence="7">
    <location>
        <begin position="1541"/>
        <end position="1574"/>
    </location>
</feature>
<evidence type="ECO:0000256" key="7">
    <source>
        <dbReference type="SAM" id="MobiDB-lite"/>
    </source>
</evidence>
<evidence type="ECO:0000256" key="4">
    <source>
        <dbReference type="ARBA" id="ARBA00022833"/>
    </source>
</evidence>
<name>A0ABR4FUE6_9EURO</name>
<gene>
    <name evidence="9" type="ORF">BJX66DRAFT_341687</name>
</gene>
<keyword evidence="1" id="KW-0479">Metal-binding</keyword>
<dbReference type="InterPro" id="IPR002110">
    <property type="entry name" value="Ankyrin_rpt"/>
</dbReference>
<evidence type="ECO:0000256" key="1">
    <source>
        <dbReference type="ARBA" id="ARBA00022723"/>
    </source>
</evidence>
<feature type="repeat" description="ANK" evidence="6">
    <location>
        <begin position="1096"/>
        <end position="1128"/>
    </location>
</feature>
<evidence type="ECO:0000313" key="9">
    <source>
        <dbReference type="EMBL" id="KAL2786902.1"/>
    </source>
</evidence>
<evidence type="ECO:0000313" key="10">
    <source>
        <dbReference type="Proteomes" id="UP001610563"/>
    </source>
</evidence>
<keyword evidence="5 6" id="KW-0040">ANK repeat</keyword>
<proteinExistence type="predicted"/>
<protein>
    <submittedName>
        <fullName evidence="9">Ankyrin repeat-containing domain protein</fullName>
    </submittedName>
</protein>
<keyword evidence="10" id="KW-1185">Reference proteome</keyword>
<feature type="repeat" description="ANK" evidence="6">
    <location>
        <begin position="931"/>
        <end position="963"/>
    </location>
</feature>
<dbReference type="Pfam" id="PF00023">
    <property type="entry name" value="Ank"/>
    <property type="match status" value="2"/>
</dbReference>
<dbReference type="Gene3D" id="3.30.60.90">
    <property type="match status" value="1"/>
</dbReference>